<dbReference type="InterPro" id="IPR003398">
    <property type="entry name" value="PSII_PsbN"/>
</dbReference>
<keyword evidence="2 4" id="KW-1133">Transmembrane helix</keyword>
<dbReference type="GO" id="GO:0015979">
    <property type="term" value="P:photosynthesis"/>
    <property type="evidence" value="ECO:0007669"/>
    <property type="project" value="InterPro"/>
</dbReference>
<protein>
    <submittedName>
        <fullName evidence="5">Photosystem II N protein</fullName>
    </submittedName>
</protein>
<evidence type="ECO:0000256" key="1">
    <source>
        <dbReference type="ARBA" id="ARBA00022692"/>
    </source>
</evidence>
<evidence type="ECO:0000256" key="3">
    <source>
        <dbReference type="ARBA" id="ARBA00023136"/>
    </source>
</evidence>
<keyword evidence="3 4" id="KW-0472">Membrane</keyword>
<keyword evidence="5" id="KW-0934">Plastid</keyword>
<reference evidence="5" key="1">
    <citation type="journal article" date="2018" name="Sci. Rep.">
        <title>Dynamic evolution of inverted repeats in Euglenophyta plastid genomes.</title>
        <authorList>
            <person name="Karnkowska A."/>
            <person name="Bennett M.S."/>
            <person name="Triemer R.E."/>
        </authorList>
    </citation>
    <scope>NUCLEOTIDE SEQUENCE</scope>
</reference>
<evidence type="ECO:0000313" key="5">
    <source>
        <dbReference type="EMBL" id="AYQ93641.1"/>
    </source>
</evidence>
<feature type="transmembrane region" description="Helical" evidence="4">
    <location>
        <begin position="6"/>
        <end position="28"/>
    </location>
</feature>
<geneLocation type="chloroplast" evidence="5"/>
<dbReference type="Pfam" id="PF02468">
    <property type="entry name" value="PsbN"/>
    <property type="match status" value="1"/>
</dbReference>
<keyword evidence="1 4" id="KW-0812">Transmembrane</keyword>
<evidence type="ECO:0000256" key="4">
    <source>
        <dbReference type="SAM" id="Phobius"/>
    </source>
</evidence>
<keyword evidence="5" id="KW-0150">Chloroplast</keyword>
<dbReference type="EMBL" id="MH898672">
    <property type="protein sequence ID" value="AYQ93641.1"/>
    <property type="molecule type" value="Genomic_DNA"/>
</dbReference>
<dbReference type="AlphaFoldDB" id="A0A3G3LLQ9"/>
<accession>A0A3G3LLQ9</accession>
<dbReference type="GeneID" id="38462631"/>
<sequence length="44" mass="4850">MDITSFFSAIFISSAFVSVTIFSIITGFGPQSKKLKDPFQENDS</sequence>
<name>A0A3G3LLQ9_9EUGL</name>
<proteinExistence type="predicted"/>
<evidence type="ECO:0000256" key="2">
    <source>
        <dbReference type="ARBA" id="ARBA00022989"/>
    </source>
</evidence>
<organism evidence="5">
    <name type="scientific">Lepocinclis steinii</name>
    <dbReference type="NCBI Taxonomy" id="459226"/>
    <lineage>
        <taxon>Eukaryota</taxon>
        <taxon>Discoba</taxon>
        <taxon>Euglenozoa</taxon>
        <taxon>Euglenida</taxon>
        <taxon>Spirocuta</taxon>
        <taxon>Euglenophyceae</taxon>
        <taxon>Euglenales</taxon>
        <taxon>Phacaceae</taxon>
        <taxon>Lepocinclis</taxon>
    </lineage>
</organism>
<dbReference type="GO" id="GO:0016020">
    <property type="term" value="C:membrane"/>
    <property type="evidence" value="ECO:0007669"/>
    <property type="project" value="InterPro"/>
</dbReference>
<dbReference type="RefSeq" id="YP_009541123.1">
    <property type="nucleotide sequence ID" value="NC_039971.1"/>
</dbReference>